<keyword evidence="3" id="KW-1185">Reference proteome</keyword>
<dbReference type="InterPro" id="IPR030489">
    <property type="entry name" value="TR_Rrf2-type_CS"/>
</dbReference>
<organism evidence="2 3">
    <name type="scientific">Congregibacter variabilis</name>
    <dbReference type="NCBI Taxonomy" id="3081200"/>
    <lineage>
        <taxon>Bacteria</taxon>
        <taxon>Pseudomonadati</taxon>
        <taxon>Pseudomonadota</taxon>
        <taxon>Gammaproteobacteria</taxon>
        <taxon>Cellvibrionales</taxon>
        <taxon>Halieaceae</taxon>
        <taxon>Congregibacter</taxon>
    </lineage>
</organism>
<reference evidence="2 3" key="1">
    <citation type="submission" date="2023-10" db="EMBL/GenBank/DDBJ databases">
        <title>Two novel species belonging to the OM43/NOR5 clade.</title>
        <authorList>
            <person name="Park M."/>
        </authorList>
    </citation>
    <scope>NUCLEOTIDE SEQUENCE [LARGE SCALE GENOMIC DNA]</scope>
    <source>
        <strain evidence="2 3">IMCC43200</strain>
    </source>
</reference>
<dbReference type="PROSITE" id="PS51197">
    <property type="entry name" value="HTH_RRF2_2"/>
    <property type="match status" value="1"/>
</dbReference>
<proteinExistence type="predicted"/>
<dbReference type="InterPro" id="IPR000944">
    <property type="entry name" value="Tscrpt_reg_Rrf2"/>
</dbReference>
<dbReference type="EMBL" id="CP136864">
    <property type="protein sequence ID" value="WOJ94737.1"/>
    <property type="molecule type" value="Genomic_DNA"/>
</dbReference>
<dbReference type="PROSITE" id="PS01332">
    <property type="entry name" value="HTH_RRF2_1"/>
    <property type="match status" value="1"/>
</dbReference>
<dbReference type="InterPro" id="IPR036390">
    <property type="entry name" value="WH_DNA-bd_sf"/>
</dbReference>
<dbReference type="Proteomes" id="UP001626537">
    <property type="component" value="Chromosome"/>
</dbReference>
<dbReference type="RefSeq" id="WP_407349370.1">
    <property type="nucleotide sequence ID" value="NZ_CP136864.1"/>
</dbReference>
<evidence type="ECO:0000313" key="2">
    <source>
        <dbReference type="EMBL" id="WOJ94737.1"/>
    </source>
</evidence>
<evidence type="ECO:0000256" key="1">
    <source>
        <dbReference type="ARBA" id="ARBA00023125"/>
    </source>
</evidence>
<accession>A0ABZ0I5F0</accession>
<sequence>MRILMHCAIHPGRIVRIQDVATAFDISKAHLLKSARHLGQLGYLSTSRGRNGGIQLGMAPERIFVGKVIRELEDSGDFVECFNSQTNTCPIVGPCKLTGLFRKGLEAFYKELDDVSLADIVGDGRALRDRLPLLELA</sequence>
<dbReference type="InterPro" id="IPR036388">
    <property type="entry name" value="WH-like_DNA-bd_sf"/>
</dbReference>
<dbReference type="Pfam" id="PF02082">
    <property type="entry name" value="Rrf2"/>
    <property type="match status" value="1"/>
</dbReference>
<keyword evidence="1" id="KW-0238">DNA-binding</keyword>
<dbReference type="Gene3D" id="1.10.10.10">
    <property type="entry name" value="Winged helix-like DNA-binding domain superfamily/Winged helix DNA-binding domain"/>
    <property type="match status" value="1"/>
</dbReference>
<dbReference type="SUPFAM" id="SSF46785">
    <property type="entry name" value="Winged helix' DNA-binding domain"/>
    <property type="match status" value="1"/>
</dbReference>
<dbReference type="NCBIfam" id="TIGR00738">
    <property type="entry name" value="rrf2_super"/>
    <property type="match status" value="1"/>
</dbReference>
<dbReference type="PANTHER" id="PTHR33221">
    <property type="entry name" value="WINGED HELIX-TURN-HELIX TRANSCRIPTIONAL REGULATOR, RRF2 FAMILY"/>
    <property type="match status" value="1"/>
</dbReference>
<name>A0ABZ0I5F0_9GAMM</name>
<dbReference type="PANTHER" id="PTHR33221:SF4">
    <property type="entry name" value="HTH-TYPE TRANSCRIPTIONAL REPRESSOR NSRR"/>
    <property type="match status" value="1"/>
</dbReference>
<protein>
    <submittedName>
        <fullName evidence="2">Rrf2 family transcriptional regulator</fullName>
    </submittedName>
</protein>
<gene>
    <name evidence="2" type="ORF">R0135_06115</name>
</gene>
<evidence type="ECO:0000313" key="3">
    <source>
        <dbReference type="Proteomes" id="UP001626537"/>
    </source>
</evidence>